<dbReference type="PANTHER" id="PTHR37306">
    <property type="entry name" value="COLICIN V PRODUCTION PROTEIN"/>
    <property type="match status" value="1"/>
</dbReference>
<gene>
    <name evidence="6" type="ORF">GEAMG1_2004</name>
</gene>
<evidence type="ECO:0000256" key="5">
    <source>
        <dbReference type="SAM" id="Phobius"/>
    </source>
</evidence>
<evidence type="ECO:0000256" key="2">
    <source>
        <dbReference type="ARBA" id="ARBA00022692"/>
    </source>
</evidence>
<feature type="transmembrane region" description="Helical" evidence="5">
    <location>
        <begin position="66"/>
        <end position="96"/>
    </location>
</feature>
<keyword evidence="4 5" id="KW-0472">Membrane</keyword>
<keyword evidence="7" id="KW-1185">Reference proteome</keyword>
<evidence type="ECO:0000313" key="7">
    <source>
        <dbReference type="Proteomes" id="UP001295463"/>
    </source>
</evidence>
<evidence type="ECO:0000256" key="1">
    <source>
        <dbReference type="ARBA" id="ARBA00004141"/>
    </source>
</evidence>
<evidence type="ECO:0000256" key="3">
    <source>
        <dbReference type="ARBA" id="ARBA00022989"/>
    </source>
</evidence>
<sequence length="161" mass="17024">MNFLTIAMLAVLTLGGLRGLLRGLITEVASLTALLLGGWLAYRFHEPLAVPLTTLMPYHAARIVSFTGLLLAVGLGAHLVGSLLTGLVKLALLGWVNRLGGLALGVLEGALLLGMMLYAVVAVPLSFPLKEQIRQDRHAALLVRFGGMALDHAKTLRSAVP</sequence>
<feature type="transmembrane region" description="Helical" evidence="5">
    <location>
        <begin position="102"/>
        <end position="127"/>
    </location>
</feature>
<keyword evidence="3 5" id="KW-1133">Transmembrane helix</keyword>
<evidence type="ECO:0000313" key="6">
    <source>
        <dbReference type="EMBL" id="CAH2031839.1"/>
    </source>
</evidence>
<dbReference type="Pfam" id="PF02674">
    <property type="entry name" value="Colicin_V"/>
    <property type="match status" value="1"/>
</dbReference>
<dbReference type="Proteomes" id="UP001295463">
    <property type="component" value="Chromosome"/>
</dbReference>
<reference evidence="6 7" key="1">
    <citation type="submission" date="2022-03" db="EMBL/GenBank/DDBJ databases">
        <authorList>
            <person name="Koch H."/>
        </authorList>
    </citation>
    <scope>NUCLEOTIDE SEQUENCE [LARGE SCALE GENOMIC DNA]</scope>
    <source>
        <strain evidence="6 7">G1</strain>
    </source>
</reference>
<dbReference type="EMBL" id="OW150024">
    <property type="protein sequence ID" value="CAH2031839.1"/>
    <property type="molecule type" value="Genomic_DNA"/>
</dbReference>
<evidence type="ECO:0000256" key="4">
    <source>
        <dbReference type="ARBA" id="ARBA00023136"/>
    </source>
</evidence>
<keyword evidence="2 5" id="KW-0812">Transmembrane</keyword>
<accession>A0ABM9DBR7</accession>
<proteinExistence type="predicted"/>
<comment type="subcellular location">
    <subcellularLocation>
        <location evidence="1">Membrane</location>
        <topology evidence="1">Multi-pass membrane protein</topology>
    </subcellularLocation>
</comment>
<name>A0ABM9DBR7_9BACT</name>
<organism evidence="6 7">
    <name type="scientific">Trichlorobacter ammonificans</name>
    <dbReference type="NCBI Taxonomy" id="2916410"/>
    <lineage>
        <taxon>Bacteria</taxon>
        <taxon>Pseudomonadati</taxon>
        <taxon>Thermodesulfobacteriota</taxon>
        <taxon>Desulfuromonadia</taxon>
        <taxon>Geobacterales</taxon>
        <taxon>Geobacteraceae</taxon>
        <taxon>Trichlorobacter</taxon>
    </lineage>
</organism>
<dbReference type="InterPro" id="IPR003825">
    <property type="entry name" value="Colicin-V_CvpA"/>
</dbReference>
<protein>
    <submittedName>
        <fullName evidence="6">Colicin V production protein</fullName>
    </submittedName>
</protein>
<feature type="transmembrane region" description="Helical" evidence="5">
    <location>
        <begin position="28"/>
        <end position="45"/>
    </location>
</feature>
<dbReference type="RefSeq" id="WP_305732632.1">
    <property type="nucleotide sequence ID" value="NZ_OW150024.1"/>
</dbReference>
<dbReference type="PANTHER" id="PTHR37306:SF1">
    <property type="entry name" value="COLICIN V PRODUCTION PROTEIN"/>
    <property type="match status" value="1"/>
</dbReference>